<feature type="repeat" description="ARM" evidence="2">
    <location>
        <begin position="221"/>
        <end position="264"/>
    </location>
</feature>
<reference evidence="4" key="2">
    <citation type="journal article" date="2024" name="Plant">
        <title>Genomic evolution and insights into agronomic trait innovations of Sesamum species.</title>
        <authorList>
            <person name="Miao H."/>
            <person name="Wang L."/>
            <person name="Qu L."/>
            <person name="Liu H."/>
            <person name="Sun Y."/>
            <person name="Le M."/>
            <person name="Wang Q."/>
            <person name="Wei S."/>
            <person name="Zheng Y."/>
            <person name="Lin W."/>
            <person name="Duan Y."/>
            <person name="Cao H."/>
            <person name="Xiong S."/>
            <person name="Wang X."/>
            <person name="Wei L."/>
            <person name="Li C."/>
            <person name="Ma Q."/>
            <person name="Ju M."/>
            <person name="Zhao R."/>
            <person name="Li G."/>
            <person name="Mu C."/>
            <person name="Tian Q."/>
            <person name="Mei H."/>
            <person name="Zhang T."/>
            <person name="Gao T."/>
            <person name="Zhang H."/>
        </authorList>
    </citation>
    <scope>NUCLEOTIDE SEQUENCE</scope>
    <source>
        <strain evidence="4">KEN1</strain>
    </source>
</reference>
<comment type="caution">
    <text evidence="4">The sequence shown here is derived from an EMBL/GenBank/DDBJ whole genome shotgun (WGS) entry which is preliminary data.</text>
</comment>
<dbReference type="Pfam" id="PF23005">
    <property type="entry name" value="DUF7032"/>
    <property type="match status" value="1"/>
</dbReference>
<dbReference type="InterPro" id="IPR054296">
    <property type="entry name" value="DUF7032"/>
</dbReference>
<organism evidence="4">
    <name type="scientific">Sesamum latifolium</name>
    <dbReference type="NCBI Taxonomy" id="2727402"/>
    <lineage>
        <taxon>Eukaryota</taxon>
        <taxon>Viridiplantae</taxon>
        <taxon>Streptophyta</taxon>
        <taxon>Embryophyta</taxon>
        <taxon>Tracheophyta</taxon>
        <taxon>Spermatophyta</taxon>
        <taxon>Magnoliopsida</taxon>
        <taxon>eudicotyledons</taxon>
        <taxon>Gunneridae</taxon>
        <taxon>Pentapetalae</taxon>
        <taxon>asterids</taxon>
        <taxon>lamiids</taxon>
        <taxon>Lamiales</taxon>
        <taxon>Pedaliaceae</taxon>
        <taxon>Sesamum</taxon>
    </lineage>
</organism>
<dbReference type="PANTHER" id="PTHR46043:SF13">
    <property type="entry name" value="ARM REPEAT SUPERFAMILY PROTEIN"/>
    <property type="match status" value="1"/>
</dbReference>
<sequence>MRAPVVAQQYSRNLFSSVHPAPATPFPSKAMKEAADEEPINPLLTDIHHHLQSLSESTAHVQILKGKWSLITTKLVTLQNRLSDLSIPAAAAENPLSADLLGSLSATCSAASSLAAVCLSPTPPGGKLKTQSEVDSLSAKLDAHINDLEVLFKSGVLSENAAVALPAVVSSSRRESVRVEARNLMTRLQIGSTESKSLALDLLLGLLQEDDKNVLIAVAQGIVPVLVHLLDSSCSSEIKEKTVTAIAKISTVESSKHVLFAEGLVLLNNLLRVLESGSVFAKEKSCIALKVLSNSKENARAIGSRGGVSSLLEICQEGTPNSQALAAGVLRNLAVFEEIKENFIEENAVLTLLGLCNSVAREGGIESVKSFWDSAPTAQNLEVVVQMVKTLASCPNIAEFLVANGFLNRVVGLLNCAVLGVRIAAAEALYDLAYNNKTRKELGEMGCIHLLVSMLEGKAIEEKEAAAKVLSLLMNYAGNRRIFRKEEKGILSAVQLLDPLLQNLDKKYFVSILASVVHSKKCRKQMVAAGARGYLQKLVESDVEGAKRLLDSLGRGKLWGVFVRP</sequence>
<dbReference type="SUPFAM" id="SSF48371">
    <property type="entry name" value="ARM repeat"/>
    <property type="match status" value="1"/>
</dbReference>
<dbReference type="EMBL" id="JACGWN010000012">
    <property type="protein sequence ID" value="KAL0415607.1"/>
    <property type="molecule type" value="Genomic_DNA"/>
</dbReference>
<accession>A0AAW2UGY7</accession>
<dbReference type="PANTHER" id="PTHR46043">
    <property type="entry name" value="ARM REPEAT SUPERFAMILY PROTEIN"/>
    <property type="match status" value="1"/>
</dbReference>
<dbReference type="PROSITE" id="PS50176">
    <property type="entry name" value="ARM_REPEAT"/>
    <property type="match status" value="1"/>
</dbReference>
<dbReference type="InterPro" id="IPR011989">
    <property type="entry name" value="ARM-like"/>
</dbReference>
<feature type="domain" description="DUF7032" evidence="3">
    <location>
        <begin position="47"/>
        <end position="156"/>
    </location>
</feature>
<proteinExistence type="predicted"/>
<dbReference type="InterPro" id="IPR016024">
    <property type="entry name" value="ARM-type_fold"/>
</dbReference>
<reference evidence="4" key="1">
    <citation type="submission" date="2020-06" db="EMBL/GenBank/DDBJ databases">
        <authorList>
            <person name="Li T."/>
            <person name="Hu X."/>
            <person name="Zhang T."/>
            <person name="Song X."/>
            <person name="Zhang H."/>
            <person name="Dai N."/>
            <person name="Sheng W."/>
            <person name="Hou X."/>
            <person name="Wei L."/>
        </authorList>
    </citation>
    <scope>NUCLEOTIDE SEQUENCE</scope>
    <source>
        <strain evidence="4">KEN1</strain>
        <tissue evidence="4">Leaf</tissue>
    </source>
</reference>
<dbReference type="Gene3D" id="1.25.10.10">
    <property type="entry name" value="Leucine-rich Repeat Variant"/>
    <property type="match status" value="3"/>
</dbReference>
<dbReference type="InterPro" id="IPR000225">
    <property type="entry name" value="Armadillo"/>
</dbReference>
<name>A0AAW2UGY7_9LAMI</name>
<keyword evidence="1" id="KW-0677">Repeat</keyword>
<evidence type="ECO:0000256" key="1">
    <source>
        <dbReference type="ARBA" id="ARBA00022737"/>
    </source>
</evidence>
<evidence type="ECO:0000256" key="2">
    <source>
        <dbReference type="PROSITE-ProRule" id="PRU00259"/>
    </source>
</evidence>
<dbReference type="SMART" id="SM00185">
    <property type="entry name" value="ARM"/>
    <property type="match status" value="4"/>
</dbReference>
<gene>
    <name evidence="4" type="ORF">Slati_3392600</name>
</gene>
<evidence type="ECO:0000259" key="3">
    <source>
        <dbReference type="Pfam" id="PF23005"/>
    </source>
</evidence>
<evidence type="ECO:0000313" key="4">
    <source>
        <dbReference type="EMBL" id="KAL0415607.1"/>
    </source>
</evidence>
<protein>
    <recommendedName>
        <fullName evidence="3">DUF7032 domain-containing protein</fullName>
    </recommendedName>
</protein>
<dbReference type="AlphaFoldDB" id="A0AAW2UGY7"/>